<feature type="non-terminal residue" evidence="1">
    <location>
        <position position="406"/>
    </location>
</feature>
<feature type="non-terminal residue" evidence="1">
    <location>
        <position position="1"/>
    </location>
</feature>
<name>X0S2K7_9ZZZZ</name>
<dbReference type="AlphaFoldDB" id="X0S2K7"/>
<protein>
    <submittedName>
        <fullName evidence="1">Uncharacterized protein</fullName>
    </submittedName>
</protein>
<reference evidence="1" key="1">
    <citation type="journal article" date="2014" name="Front. Microbiol.">
        <title>High frequency of phylogenetically diverse reductive dehalogenase-homologous genes in deep subseafloor sedimentary metagenomes.</title>
        <authorList>
            <person name="Kawai M."/>
            <person name="Futagami T."/>
            <person name="Toyoda A."/>
            <person name="Takaki Y."/>
            <person name="Nishi S."/>
            <person name="Hori S."/>
            <person name="Arai W."/>
            <person name="Tsubouchi T."/>
            <person name="Morono Y."/>
            <person name="Uchiyama I."/>
            <person name="Ito T."/>
            <person name="Fujiyama A."/>
            <person name="Inagaki F."/>
            <person name="Takami H."/>
        </authorList>
    </citation>
    <scope>NUCLEOTIDE SEQUENCE</scope>
    <source>
        <strain evidence="1">Expedition CK06-06</strain>
    </source>
</reference>
<comment type="caution">
    <text evidence="1">The sequence shown here is derived from an EMBL/GenBank/DDBJ whole genome shotgun (WGS) entry which is preliminary data.</text>
</comment>
<proteinExistence type="predicted"/>
<evidence type="ECO:0000313" key="1">
    <source>
        <dbReference type="EMBL" id="GAF75323.1"/>
    </source>
</evidence>
<accession>X0S2K7</accession>
<sequence length="406" mass="39624">AQVTIDSTDQYQGTVSTVSSTNTNILTVANPTSTPALTPVMGSVAAANTGLVTGGDVNTAIQAALTGLVEFKGGYNATTNTPVLDSRGTQIAAAVGDYYVVTAAGTFYGEVVEIGDSLICQTATSSGTGSLSDWVTVQSNIGIATTTTPGIASFPTAGGLSINASGEVSAPDFSGTGPGLVPDASAVTGDKFLKRDGSWAAGPVTNVSSVATGNGLLGGPITSTGTISPDYTSANNIILSAANGTTDTLADADDILFSVGNNVKYGNLSQLKAYIGAGTGTVTGSGTTNTIPVFSSSTAVGDSIIAQDAGATVATVSGALTTTGTLTIPSITDSAASTGTSGQVLTAGSGGAVTWGTAAASYTKWVLTGDAGTPQDILDTESATISSGNTAITTSAGSTRTLTITS</sequence>
<gene>
    <name evidence="1" type="ORF">S01H1_13372</name>
</gene>
<dbReference type="EMBL" id="BARS01006899">
    <property type="protein sequence ID" value="GAF75323.1"/>
    <property type="molecule type" value="Genomic_DNA"/>
</dbReference>
<organism evidence="1">
    <name type="scientific">marine sediment metagenome</name>
    <dbReference type="NCBI Taxonomy" id="412755"/>
    <lineage>
        <taxon>unclassified sequences</taxon>
        <taxon>metagenomes</taxon>
        <taxon>ecological metagenomes</taxon>
    </lineage>
</organism>